<dbReference type="PROSITE" id="PS00333">
    <property type="entry name" value="DNA_LIGASE_A2"/>
    <property type="match status" value="1"/>
</dbReference>
<dbReference type="InterPro" id="IPR012340">
    <property type="entry name" value="NA-bd_OB-fold"/>
</dbReference>
<dbReference type="InterPro" id="IPR016059">
    <property type="entry name" value="DNA_ligase_ATP-dep_CS"/>
</dbReference>
<dbReference type="Pfam" id="PF01068">
    <property type="entry name" value="DNA_ligase_A_M"/>
    <property type="match status" value="1"/>
</dbReference>
<dbReference type="InterPro" id="IPR012310">
    <property type="entry name" value="DNA_ligase_ATP-dep_cent"/>
</dbReference>
<evidence type="ECO:0000256" key="2">
    <source>
        <dbReference type="ARBA" id="ARBA00022598"/>
    </source>
</evidence>
<dbReference type="PROSITE" id="PS00697">
    <property type="entry name" value="DNA_LIGASE_A1"/>
    <property type="match status" value="1"/>
</dbReference>
<dbReference type="GO" id="GO:0006310">
    <property type="term" value="P:DNA recombination"/>
    <property type="evidence" value="ECO:0007669"/>
    <property type="project" value="InterPro"/>
</dbReference>
<evidence type="ECO:0000259" key="3">
    <source>
        <dbReference type="PROSITE" id="PS50160"/>
    </source>
</evidence>
<feature type="domain" description="ATP-dependent DNA ligase family profile" evidence="3">
    <location>
        <begin position="119"/>
        <end position="230"/>
    </location>
</feature>
<dbReference type="EMBL" id="LAZR01013160">
    <property type="protein sequence ID" value="KKM23267.1"/>
    <property type="molecule type" value="Genomic_DNA"/>
</dbReference>
<dbReference type="Gene3D" id="2.40.50.140">
    <property type="entry name" value="Nucleic acid-binding proteins"/>
    <property type="match status" value="1"/>
</dbReference>
<accession>A0A0F9I6X7</accession>
<reference evidence="4" key="1">
    <citation type="journal article" date="2015" name="Nature">
        <title>Complex archaea that bridge the gap between prokaryotes and eukaryotes.</title>
        <authorList>
            <person name="Spang A."/>
            <person name="Saw J.H."/>
            <person name="Jorgensen S.L."/>
            <person name="Zaremba-Niedzwiedzka K."/>
            <person name="Martijn J."/>
            <person name="Lind A.E."/>
            <person name="van Eijk R."/>
            <person name="Schleper C."/>
            <person name="Guy L."/>
            <person name="Ettema T.J."/>
        </authorList>
    </citation>
    <scope>NUCLEOTIDE SEQUENCE</scope>
</reference>
<dbReference type="PROSITE" id="PS50160">
    <property type="entry name" value="DNA_LIGASE_A3"/>
    <property type="match status" value="1"/>
</dbReference>
<comment type="caution">
    <text evidence="4">The sequence shown here is derived from an EMBL/GenBank/DDBJ whole genome shotgun (WGS) entry which is preliminary data.</text>
</comment>
<evidence type="ECO:0000313" key="4">
    <source>
        <dbReference type="EMBL" id="KKM23267.1"/>
    </source>
</evidence>
<organism evidence="4">
    <name type="scientific">marine sediment metagenome</name>
    <dbReference type="NCBI Taxonomy" id="412755"/>
    <lineage>
        <taxon>unclassified sequences</taxon>
        <taxon>metagenomes</taxon>
        <taxon>ecological metagenomes</taxon>
    </lineage>
</organism>
<proteinExistence type="inferred from homology"/>
<dbReference type="AlphaFoldDB" id="A0A0F9I6X7"/>
<protein>
    <recommendedName>
        <fullName evidence="3">ATP-dependent DNA ligase family profile domain-containing protein</fullName>
    </recommendedName>
</protein>
<dbReference type="Gene3D" id="3.30.470.30">
    <property type="entry name" value="DNA ligase/mRNA capping enzyme"/>
    <property type="match status" value="1"/>
</dbReference>
<name>A0A0F9I6X7_9ZZZZ</name>
<dbReference type="GO" id="GO:0003910">
    <property type="term" value="F:DNA ligase (ATP) activity"/>
    <property type="evidence" value="ECO:0007669"/>
    <property type="project" value="InterPro"/>
</dbReference>
<dbReference type="InterPro" id="IPR012309">
    <property type="entry name" value="DNA_ligase_ATP-dep_C"/>
</dbReference>
<sequence>MNIRPMLADDGTLRDLQDPNAAGELKLDGSRAWIVKQDEENGIFGRPRKGVSTEYTDRLREVREAIEGIPAGSFIMDVEITYFDKNGRSIFEGSQRRCSTQNKAKQLTYEVEWPIQAMAFDLIYLDGKALHDYPWETRKQMLQDLLNESLQNGITFLPHTIDKKQELYNKVTARGEEGVMLKRLGSRYEEGRRSRSWLKVKKWYNERCLVVGYTEGRGNRLGYFRSLILAQPGPDGQLRHVGTVGSGFDTDEIRKIYRMLTAAEVDNPQVDARTSTGSKVKHTPVNMALEIEVRFQEISKRGVFRMPTVLKDEYGHNLIHYNSRRITAKPRPTNLKDMLKELG</sequence>
<feature type="non-terminal residue" evidence="4">
    <location>
        <position position="343"/>
    </location>
</feature>
<dbReference type="Pfam" id="PF04679">
    <property type="entry name" value="DNA_ligase_A_C"/>
    <property type="match status" value="1"/>
</dbReference>
<dbReference type="PANTHER" id="PTHR45674">
    <property type="entry name" value="DNA LIGASE 1/3 FAMILY MEMBER"/>
    <property type="match status" value="1"/>
</dbReference>
<gene>
    <name evidence="4" type="ORF">LCGC14_1616870</name>
</gene>
<dbReference type="SUPFAM" id="SSF50249">
    <property type="entry name" value="Nucleic acid-binding proteins"/>
    <property type="match status" value="1"/>
</dbReference>
<keyword evidence="2" id="KW-0436">Ligase</keyword>
<evidence type="ECO:0000256" key="1">
    <source>
        <dbReference type="ARBA" id="ARBA00007572"/>
    </source>
</evidence>
<dbReference type="InterPro" id="IPR050191">
    <property type="entry name" value="ATP-dep_DNA_ligase"/>
</dbReference>
<dbReference type="GO" id="GO:0005524">
    <property type="term" value="F:ATP binding"/>
    <property type="evidence" value="ECO:0007669"/>
    <property type="project" value="InterPro"/>
</dbReference>
<dbReference type="SUPFAM" id="SSF56091">
    <property type="entry name" value="DNA ligase/mRNA capping enzyme, catalytic domain"/>
    <property type="match status" value="1"/>
</dbReference>
<dbReference type="PANTHER" id="PTHR45674:SF4">
    <property type="entry name" value="DNA LIGASE 1"/>
    <property type="match status" value="1"/>
</dbReference>
<comment type="similarity">
    <text evidence="1">Belongs to the ATP-dependent DNA ligase family.</text>
</comment>
<dbReference type="GO" id="GO:0006281">
    <property type="term" value="P:DNA repair"/>
    <property type="evidence" value="ECO:0007669"/>
    <property type="project" value="InterPro"/>
</dbReference>